<dbReference type="Gene3D" id="3.40.50.620">
    <property type="entry name" value="HUPs"/>
    <property type="match status" value="1"/>
</dbReference>
<evidence type="ECO:0000313" key="16">
    <source>
        <dbReference type="Proteomes" id="UP001161247"/>
    </source>
</evidence>
<evidence type="ECO:0000259" key="14">
    <source>
        <dbReference type="Pfam" id="PF19303"/>
    </source>
</evidence>
<evidence type="ECO:0000256" key="9">
    <source>
        <dbReference type="ARBA" id="ARBA00023146"/>
    </source>
</evidence>
<dbReference type="EC" id="6.1.1.10" evidence="3"/>
<evidence type="ECO:0000256" key="11">
    <source>
        <dbReference type="ARBA" id="ARBA00047364"/>
    </source>
</evidence>
<keyword evidence="4" id="KW-0963">Cytoplasm</keyword>
<evidence type="ECO:0000259" key="13">
    <source>
        <dbReference type="Pfam" id="PF09334"/>
    </source>
</evidence>
<gene>
    <name evidence="15" type="ORF">OLC1_LOCUS11759</name>
</gene>
<proteinExistence type="inferred from homology"/>
<dbReference type="GO" id="GO:0005524">
    <property type="term" value="F:ATP binding"/>
    <property type="evidence" value="ECO:0007669"/>
    <property type="project" value="UniProtKB-KW"/>
</dbReference>
<keyword evidence="6 12" id="KW-0547">Nucleotide-binding</keyword>
<name>A0AAV1D4F8_OLDCO</name>
<dbReference type="GO" id="GO:0017101">
    <property type="term" value="C:aminoacyl-tRNA synthetase multienzyme complex"/>
    <property type="evidence" value="ECO:0007669"/>
    <property type="project" value="TreeGrafter"/>
</dbReference>
<dbReference type="InterPro" id="IPR014729">
    <property type="entry name" value="Rossmann-like_a/b/a_fold"/>
</dbReference>
<evidence type="ECO:0000256" key="6">
    <source>
        <dbReference type="ARBA" id="ARBA00022741"/>
    </source>
</evidence>
<keyword evidence="8 12" id="KW-0648">Protein biosynthesis</keyword>
<dbReference type="PANTHER" id="PTHR45765:SF1">
    <property type="entry name" value="METHIONINE--TRNA LIGASE, CYTOPLASMIC"/>
    <property type="match status" value="1"/>
</dbReference>
<comment type="subcellular location">
    <subcellularLocation>
        <location evidence="1">Cytoplasm</location>
    </subcellularLocation>
</comment>
<evidence type="ECO:0000256" key="10">
    <source>
        <dbReference type="ARBA" id="ARBA00030904"/>
    </source>
</evidence>
<dbReference type="SUPFAM" id="SSF57770">
    <property type="entry name" value="Methionyl-tRNA synthetase (MetRS), Zn-domain"/>
    <property type="match status" value="1"/>
</dbReference>
<dbReference type="EMBL" id="OX459121">
    <property type="protein sequence ID" value="CAI9102406.1"/>
    <property type="molecule type" value="Genomic_DNA"/>
</dbReference>
<dbReference type="AlphaFoldDB" id="A0AAV1D4F8"/>
<dbReference type="InterPro" id="IPR023458">
    <property type="entry name" value="Met-tRNA_ligase_1"/>
</dbReference>
<keyword evidence="5 12" id="KW-0436">Ligase</keyword>
<dbReference type="HAMAP" id="MF_00098">
    <property type="entry name" value="Met_tRNA_synth_type1"/>
    <property type="match status" value="1"/>
</dbReference>
<comment type="similarity">
    <text evidence="2 12">Belongs to the class-I aminoacyl-tRNA synthetase family.</text>
</comment>
<dbReference type="InterPro" id="IPR001412">
    <property type="entry name" value="aa-tRNA-synth_I_CS"/>
</dbReference>
<evidence type="ECO:0000256" key="5">
    <source>
        <dbReference type="ARBA" id="ARBA00022598"/>
    </source>
</evidence>
<dbReference type="Pfam" id="PF09334">
    <property type="entry name" value="tRNA-synt_1g"/>
    <property type="match status" value="1"/>
</dbReference>
<dbReference type="PRINTS" id="PR01041">
    <property type="entry name" value="TRNASYNTHMET"/>
</dbReference>
<keyword evidence="7 12" id="KW-0067">ATP-binding</keyword>
<dbReference type="GO" id="GO:0004825">
    <property type="term" value="F:methionine-tRNA ligase activity"/>
    <property type="evidence" value="ECO:0007669"/>
    <property type="project" value="UniProtKB-EC"/>
</dbReference>
<evidence type="ECO:0000256" key="12">
    <source>
        <dbReference type="RuleBase" id="RU363039"/>
    </source>
</evidence>
<dbReference type="GO" id="GO:0006431">
    <property type="term" value="P:methionyl-tRNA aminoacylation"/>
    <property type="evidence" value="ECO:0007669"/>
    <property type="project" value="InterPro"/>
</dbReference>
<dbReference type="CDD" id="cd07957">
    <property type="entry name" value="Anticodon_Ia_Met"/>
    <property type="match status" value="1"/>
</dbReference>
<dbReference type="GO" id="GO:0009791">
    <property type="term" value="P:post-embryonic development"/>
    <property type="evidence" value="ECO:0007669"/>
    <property type="project" value="UniProtKB-ARBA"/>
</dbReference>
<dbReference type="NCBIfam" id="TIGR00398">
    <property type="entry name" value="metG"/>
    <property type="match status" value="1"/>
</dbReference>
<dbReference type="InterPro" id="IPR015413">
    <property type="entry name" value="Methionyl/Leucyl_tRNA_Synth"/>
</dbReference>
<evidence type="ECO:0000256" key="2">
    <source>
        <dbReference type="ARBA" id="ARBA00005594"/>
    </source>
</evidence>
<dbReference type="FunFam" id="1.10.730.10:FF:000024">
    <property type="entry name" value="Methionine--tRNA ligase cytoplasmic"/>
    <property type="match status" value="1"/>
</dbReference>
<dbReference type="FunFam" id="2.20.28.20:FF:000001">
    <property type="entry name" value="Methionine--tRNA ligase"/>
    <property type="match status" value="1"/>
</dbReference>
<dbReference type="PROSITE" id="PS00178">
    <property type="entry name" value="AA_TRNA_LIGASE_I"/>
    <property type="match status" value="1"/>
</dbReference>
<sequence length="599" mass="68617">MGSQEPINNSNNNSSAPILPIPGQRNVLITSALPYVNNVPHLGNIIGCVLSADVFARYCRLNGCNTLYIGGTDEYGTATEIKALQENLSPREICDKYHEIHKEIYEWFGISFDHFGRTSTPQQTDVCQSIFNKLWDKNYLSEDTTHQLYCDRCERFLADRYVEGTCPGCNNGSARGDQCDNCPKTYDSTELVDPRCKICGSSTTIRDTEHVFLEFPKLEEKLRSYISEMEANWSGNAIRTTKAWLKEGLKKRNITRDLKWGVPVPLERYKDKVFYVWYDAPIGYISITKCYTPDHWEKWWKNPKDVELYQFMGKDNIPFHTFWFPSILLGTGENWTLMKAVSVAEYLNYESDKFSKSGGVGVFGTDAKDTNIPVEVWRYYLIINRPEKSDSAFKWEDLQAKVNGELVNKLGNFIHRVLSFIAKDDPGYGSVIPDAENVELHPLTQDLGRRVGDLVDEYKAAMEKVKLREGLEKAMSISKEGNHYLQESRFWQLCKQDRPACSIVIRTSVGLVYLLACLLEPFIPSFSAEVRKQLNLPLEIPLSLDDISIERARRLWEFLPRGHRIGSPAPLFKELKDKEIVQLKERFAGSQADRKLKAE</sequence>
<feature type="domain" description="Methionyl-tRNA synthetase anticodon-binding" evidence="14">
    <location>
        <begin position="443"/>
        <end position="591"/>
    </location>
</feature>
<evidence type="ECO:0000313" key="15">
    <source>
        <dbReference type="EMBL" id="CAI9102406.1"/>
    </source>
</evidence>
<dbReference type="PANTHER" id="PTHR45765">
    <property type="entry name" value="METHIONINE--TRNA LIGASE"/>
    <property type="match status" value="1"/>
</dbReference>
<keyword evidence="9 12" id="KW-0030">Aminoacyl-tRNA synthetase</keyword>
<dbReference type="Proteomes" id="UP001161247">
    <property type="component" value="Chromosome 4"/>
</dbReference>
<organism evidence="15 16">
    <name type="scientific">Oldenlandia corymbosa var. corymbosa</name>
    <dbReference type="NCBI Taxonomy" id="529605"/>
    <lineage>
        <taxon>Eukaryota</taxon>
        <taxon>Viridiplantae</taxon>
        <taxon>Streptophyta</taxon>
        <taxon>Embryophyta</taxon>
        <taxon>Tracheophyta</taxon>
        <taxon>Spermatophyta</taxon>
        <taxon>Magnoliopsida</taxon>
        <taxon>eudicotyledons</taxon>
        <taxon>Gunneridae</taxon>
        <taxon>Pentapetalae</taxon>
        <taxon>asterids</taxon>
        <taxon>lamiids</taxon>
        <taxon>Gentianales</taxon>
        <taxon>Rubiaceae</taxon>
        <taxon>Rubioideae</taxon>
        <taxon>Spermacoceae</taxon>
        <taxon>Hedyotis-Oldenlandia complex</taxon>
        <taxon>Oldenlandia</taxon>
    </lineage>
</organism>
<dbReference type="InterPro" id="IPR029038">
    <property type="entry name" value="MetRS_Zn"/>
</dbReference>
<dbReference type="SUPFAM" id="SSF47323">
    <property type="entry name" value="Anticodon-binding domain of a subclass of class I aminoacyl-tRNA synthetases"/>
    <property type="match status" value="1"/>
</dbReference>
<dbReference type="InterPro" id="IPR009080">
    <property type="entry name" value="tRNAsynth_Ia_anticodon-bd"/>
</dbReference>
<dbReference type="InterPro" id="IPR033911">
    <property type="entry name" value="MetRS_core"/>
</dbReference>
<feature type="domain" description="Methionyl/Leucyl tRNA synthetase" evidence="13">
    <location>
        <begin position="27"/>
        <end position="418"/>
    </location>
</feature>
<evidence type="ECO:0000256" key="7">
    <source>
        <dbReference type="ARBA" id="ARBA00022840"/>
    </source>
</evidence>
<dbReference type="GO" id="GO:0048608">
    <property type="term" value="P:reproductive structure development"/>
    <property type="evidence" value="ECO:0007669"/>
    <property type="project" value="UniProtKB-ARBA"/>
</dbReference>
<evidence type="ECO:0000256" key="4">
    <source>
        <dbReference type="ARBA" id="ARBA00022490"/>
    </source>
</evidence>
<dbReference type="NCBIfam" id="NF001100">
    <property type="entry name" value="PRK00133.1"/>
    <property type="match status" value="1"/>
</dbReference>
<dbReference type="Gene3D" id="1.10.730.10">
    <property type="entry name" value="Isoleucyl-tRNA Synthetase, Domain 1"/>
    <property type="match status" value="1"/>
</dbReference>
<evidence type="ECO:0000256" key="8">
    <source>
        <dbReference type="ARBA" id="ARBA00022917"/>
    </source>
</evidence>
<dbReference type="Gene3D" id="2.20.28.20">
    <property type="entry name" value="Methionyl-tRNA synthetase, Zn-domain"/>
    <property type="match status" value="1"/>
</dbReference>
<reference evidence="15" key="1">
    <citation type="submission" date="2023-03" db="EMBL/GenBank/DDBJ databases">
        <authorList>
            <person name="Julca I."/>
        </authorList>
    </citation>
    <scope>NUCLEOTIDE SEQUENCE</scope>
</reference>
<comment type="catalytic activity">
    <reaction evidence="11">
        <text>tRNA(Met) + L-methionine + ATP = L-methionyl-tRNA(Met) + AMP + diphosphate</text>
        <dbReference type="Rhea" id="RHEA:13481"/>
        <dbReference type="Rhea" id="RHEA-COMP:9667"/>
        <dbReference type="Rhea" id="RHEA-COMP:9698"/>
        <dbReference type="ChEBI" id="CHEBI:30616"/>
        <dbReference type="ChEBI" id="CHEBI:33019"/>
        <dbReference type="ChEBI" id="CHEBI:57844"/>
        <dbReference type="ChEBI" id="CHEBI:78442"/>
        <dbReference type="ChEBI" id="CHEBI:78530"/>
        <dbReference type="ChEBI" id="CHEBI:456215"/>
        <dbReference type="EC" id="6.1.1.10"/>
    </reaction>
</comment>
<dbReference type="SUPFAM" id="SSF52374">
    <property type="entry name" value="Nucleotidylyl transferase"/>
    <property type="match status" value="1"/>
</dbReference>
<keyword evidence="16" id="KW-1185">Reference proteome</keyword>
<dbReference type="GO" id="GO:0005829">
    <property type="term" value="C:cytosol"/>
    <property type="evidence" value="ECO:0007669"/>
    <property type="project" value="TreeGrafter"/>
</dbReference>
<dbReference type="InterPro" id="IPR014758">
    <property type="entry name" value="Met-tRNA_synth"/>
</dbReference>
<evidence type="ECO:0000256" key="1">
    <source>
        <dbReference type="ARBA" id="ARBA00004496"/>
    </source>
</evidence>
<dbReference type="Pfam" id="PF19303">
    <property type="entry name" value="Anticodon_3"/>
    <property type="match status" value="1"/>
</dbReference>
<dbReference type="InterPro" id="IPR041872">
    <property type="entry name" value="Anticodon_Met"/>
</dbReference>
<accession>A0AAV1D4F8</accession>
<dbReference type="CDD" id="cd00814">
    <property type="entry name" value="MetRS_core"/>
    <property type="match status" value="1"/>
</dbReference>
<evidence type="ECO:0000256" key="3">
    <source>
        <dbReference type="ARBA" id="ARBA00012838"/>
    </source>
</evidence>
<protein>
    <recommendedName>
        <fullName evidence="3">methionine--tRNA ligase</fullName>
        <ecNumber evidence="3">6.1.1.10</ecNumber>
    </recommendedName>
    <alternativeName>
        <fullName evidence="10">Methionyl-tRNA synthetase</fullName>
    </alternativeName>
</protein>